<name>A0ABU9T429_9HYPH</name>
<dbReference type="InterPro" id="IPR030678">
    <property type="entry name" value="Peptide/Ni-bd"/>
</dbReference>
<dbReference type="Gene3D" id="3.40.190.10">
    <property type="entry name" value="Periplasmic binding protein-like II"/>
    <property type="match status" value="1"/>
</dbReference>
<feature type="chain" id="PRO_5046356906" evidence="4">
    <location>
        <begin position="25"/>
        <end position="609"/>
    </location>
</feature>
<evidence type="ECO:0000256" key="3">
    <source>
        <dbReference type="ARBA" id="ARBA00022729"/>
    </source>
</evidence>
<keyword evidence="3 4" id="KW-0732">Signal</keyword>
<reference evidence="6 7" key="1">
    <citation type="submission" date="2024-03" db="EMBL/GenBank/DDBJ databases">
        <title>Community enrichment and isolation of bacterial strains for fucoidan degradation.</title>
        <authorList>
            <person name="Sichert A."/>
        </authorList>
    </citation>
    <scope>NUCLEOTIDE SEQUENCE [LARGE SCALE GENOMIC DNA]</scope>
    <source>
        <strain evidence="6 7">AS62</strain>
    </source>
</reference>
<dbReference type="RefSeq" id="WP_342847244.1">
    <property type="nucleotide sequence ID" value="NZ_JBBMQO010000002.1"/>
</dbReference>
<comment type="caution">
    <text evidence="6">The sequence shown here is derived from an EMBL/GenBank/DDBJ whole genome shotgun (WGS) entry which is preliminary data.</text>
</comment>
<evidence type="ECO:0000256" key="2">
    <source>
        <dbReference type="ARBA" id="ARBA00005695"/>
    </source>
</evidence>
<dbReference type="Pfam" id="PF00496">
    <property type="entry name" value="SBP_bac_5"/>
    <property type="match status" value="1"/>
</dbReference>
<dbReference type="Proteomes" id="UP001477870">
    <property type="component" value="Unassembled WGS sequence"/>
</dbReference>
<proteinExistence type="inferred from homology"/>
<sequence length="609" mass="68844">MLAKFQSCLAVGAILLATTSFAVAEPKHGIAMHGEPQLPADYKHFQYVNPDAPKGGSMAYGVVGTFDSLNPFVLKSMRTTARGIWDPEFGNLVYESLLQRNYDEPFTMYGLLAEKVETDDERTWIEFTLNADAKWSDGVPVTPEDVIFTYDILTEKGRPPYDGRMARIQKIEKTGERKVKFTFNEKSNREYPLIIGLTPVLPKHAIDPETFEQSTLEAPIGSGPYLVGEVKPGTSITYKRNPDYWGKDIPSKVGVDNYDEIKVEYFRDTTAQFEAFKKGVFDIYPETDPGKWENNYDFPAVSEGKIIKSTFTSDEPERMVGFFFNTRREIFKERAVREALSMLFDFEWVNKNLFNDRFTRTGSYWQNSKELSALGRPADDKEKELLAPFMDDVLPSVMDGTYAPTKTDGSGRDRKIMRDVVKKLSEAGYTIEGGKMMKDGKQLSFEVLIGSVAGASQSEIERMVLAYQRTAEAVGINVGIRAVDDAQFQKRRQTWDYDMVAGALSASLSPGAEQIWRWGSQSVEPEGTFNYSGGSSAGIDAMIDALVNAREREDFAAAVRAYDRLLMSGHYVIPLYHLSEKRVAHRLRIKQPDYSPLYGYQLPTWWIEE</sequence>
<organism evidence="6 7">
    <name type="scientific">Ahrensia kielensis</name>
    <dbReference type="NCBI Taxonomy" id="76980"/>
    <lineage>
        <taxon>Bacteria</taxon>
        <taxon>Pseudomonadati</taxon>
        <taxon>Pseudomonadota</taxon>
        <taxon>Alphaproteobacteria</taxon>
        <taxon>Hyphomicrobiales</taxon>
        <taxon>Ahrensiaceae</taxon>
        <taxon>Ahrensia</taxon>
    </lineage>
</organism>
<gene>
    <name evidence="6" type="ORF">WNY59_04685</name>
</gene>
<dbReference type="EMBL" id="JBBMQO010000002">
    <property type="protein sequence ID" value="MEM5500880.1"/>
    <property type="molecule type" value="Genomic_DNA"/>
</dbReference>
<dbReference type="InterPro" id="IPR000914">
    <property type="entry name" value="SBP_5_dom"/>
</dbReference>
<dbReference type="Gene3D" id="3.10.105.10">
    <property type="entry name" value="Dipeptide-binding Protein, Domain 3"/>
    <property type="match status" value="1"/>
</dbReference>
<evidence type="ECO:0000313" key="6">
    <source>
        <dbReference type="EMBL" id="MEM5500880.1"/>
    </source>
</evidence>
<dbReference type="PIRSF" id="PIRSF002741">
    <property type="entry name" value="MppA"/>
    <property type="match status" value="1"/>
</dbReference>
<evidence type="ECO:0000259" key="5">
    <source>
        <dbReference type="Pfam" id="PF00496"/>
    </source>
</evidence>
<keyword evidence="7" id="KW-1185">Reference proteome</keyword>
<evidence type="ECO:0000313" key="7">
    <source>
        <dbReference type="Proteomes" id="UP001477870"/>
    </source>
</evidence>
<dbReference type="SUPFAM" id="SSF53850">
    <property type="entry name" value="Periplasmic binding protein-like II"/>
    <property type="match status" value="1"/>
</dbReference>
<comment type="subcellular location">
    <subcellularLocation>
        <location evidence="1">Periplasm</location>
    </subcellularLocation>
</comment>
<evidence type="ECO:0000256" key="1">
    <source>
        <dbReference type="ARBA" id="ARBA00004418"/>
    </source>
</evidence>
<protein>
    <submittedName>
        <fullName evidence="6">Extracellular solute-binding protein</fullName>
    </submittedName>
</protein>
<feature type="signal peptide" evidence="4">
    <location>
        <begin position="1"/>
        <end position="24"/>
    </location>
</feature>
<evidence type="ECO:0000256" key="4">
    <source>
        <dbReference type="SAM" id="SignalP"/>
    </source>
</evidence>
<dbReference type="PANTHER" id="PTHR30290:SF64">
    <property type="entry name" value="ABC TRANSPORTER PERIPLASMIC BINDING PROTEIN"/>
    <property type="match status" value="1"/>
</dbReference>
<comment type="similarity">
    <text evidence="2">Belongs to the bacterial solute-binding protein 5 family.</text>
</comment>
<dbReference type="PANTHER" id="PTHR30290">
    <property type="entry name" value="PERIPLASMIC BINDING COMPONENT OF ABC TRANSPORTER"/>
    <property type="match status" value="1"/>
</dbReference>
<feature type="domain" description="Solute-binding protein family 5" evidence="5">
    <location>
        <begin position="108"/>
        <end position="521"/>
    </location>
</feature>
<dbReference type="InterPro" id="IPR039424">
    <property type="entry name" value="SBP_5"/>
</dbReference>
<dbReference type="CDD" id="cd08497">
    <property type="entry name" value="MbnE-like"/>
    <property type="match status" value="1"/>
</dbReference>
<accession>A0ABU9T429</accession>